<dbReference type="AlphaFoldDB" id="A0A3A3FYF6"/>
<dbReference type="InterPro" id="IPR020011">
    <property type="entry name" value="FimV_C"/>
</dbReference>
<reference evidence="6" key="1">
    <citation type="submission" date="2018-09" db="EMBL/GenBank/DDBJ databases">
        <authorList>
            <person name="Zhu H."/>
        </authorList>
    </citation>
    <scope>NUCLEOTIDE SEQUENCE [LARGE SCALE GENOMIC DNA]</scope>
    <source>
        <strain evidence="6">K1S02-23</strain>
    </source>
</reference>
<dbReference type="InterPro" id="IPR038440">
    <property type="entry name" value="FimV_C_sf"/>
</dbReference>
<feature type="compositionally biased region" description="Low complexity" evidence="2">
    <location>
        <begin position="441"/>
        <end position="495"/>
    </location>
</feature>
<dbReference type="InterPro" id="IPR057840">
    <property type="entry name" value="FimV_N"/>
</dbReference>
<accession>A0A3A3FYF6</accession>
<dbReference type="InterPro" id="IPR018392">
    <property type="entry name" value="LysM"/>
</dbReference>
<feature type="region of interest" description="Disordered" evidence="2">
    <location>
        <begin position="734"/>
        <end position="761"/>
    </location>
</feature>
<keyword evidence="6" id="KW-1185">Reference proteome</keyword>
<feature type="region of interest" description="Disordered" evidence="2">
    <location>
        <begin position="150"/>
        <end position="212"/>
    </location>
</feature>
<dbReference type="NCBIfam" id="TIGR03505">
    <property type="entry name" value="FimV_core"/>
    <property type="match status" value="1"/>
</dbReference>
<dbReference type="Proteomes" id="UP000266327">
    <property type="component" value="Unassembled WGS sequence"/>
</dbReference>
<dbReference type="Pfam" id="PF25800">
    <property type="entry name" value="FimV_N"/>
    <property type="match status" value="1"/>
</dbReference>
<feature type="compositionally biased region" description="Low complexity" evidence="2">
    <location>
        <begin position="750"/>
        <end position="761"/>
    </location>
</feature>
<gene>
    <name evidence="5" type="ORF">D3878_03435</name>
</gene>
<dbReference type="Gene3D" id="1.20.58.2200">
    <property type="match status" value="1"/>
</dbReference>
<feature type="signal peptide" evidence="3">
    <location>
        <begin position="1"/>
        <end position="32"/>
    </location>
</feature>
<dbReference type="InterPro" id="IPR036779">
    <property type="entry name" value="LysM_dom_sf"/>
</dbReference>
<keyword evidence="3" id="KW-0732">Signal</keyword>
<dbReference type="InterPro" id="IPR020012">
    <property type="entry name" value="LysM_FimV"/>
</dbReference>
<keyword evidence="1" id="KW-0175">Coiled coil</keyword>
<feature type="compositionally biased region" description="Basic and acidic residues" evidence="2">
    <location>
        <begin position="324"/>
        <end position="339"/>
    </location>
</feature>
<name>A0A3A3FYF6_9BURK</name>
<evidence type="ECO:0000256" key="2">
    <source>
        <dbReference type="SAM" id="MobiDB-lite"/>
    </source>
</evidence>
<feature type="region of interest" description="Disordered" evidence="2">
    <location>
        <begin position="441"/>
        <end position="498"/>
    </location>
</feature>
<feature type="compositionally biased region" description="Low complexity" evidence="2">
    <location>
        <begin position="341"/>
        <end position="355"/>
    </location>
</feature>
<evidence type="ECO:0000259" key="4">
    <source>
        <dbReference type="PROSITE" id="PS51782"/>
    </source>
</evidence>
<comment type="caution">
    <text evidence="5">The sequence shown here is derived from an EMBL/GenBank/DDBJ whole genome shotgun (WGS) entry which is preliminary data.</text>
</comment>
<dbReference type="Gene3D" id="3.10.350.10">
    <property type="entry name" value="LysM domain"/>
    <property type="match status" value="1"/>
</dbReference>
<dbReference type="Pfam" id="PF01476">
    <property type="entry name" value="LysM"/>
    <property type="match status" value="1"/>
</dbReference>
<proteinExistence type="predicted"/>
<evidence type="ECO:0000313" key="5">
    <source>
        <dbReference type="EMBL" id="RJG00754.1"/>
    </source>
</evidence>
<evidence type="ECO:0000256" key="1">
    <source>
        <dbReference type="SAM" id="Coils"/>
    </source>
</evidence>
<feature type="coiled-coil region" evidence="1">
    <location>
        <begin position="364"/>
        <end position="405"/>
    </location>
</feature>
<sequence length="983" mass="101091">MHSSNHSQLASFSMKTLSAAVLSAVLCTSAYAAGLGKLTVLSSLGQPLRAEIELTSVAKEEAGTIVAKLASSEAYRQANIDFNPALFSLRFAIENRGDRHFVRVTSAQPINEPFVAMLLELGGGNNRLVREYTFLLDPADLRMGPSAQIAAAPEARPRAGSASQAPTVRTAPVPQPEAAQQSDTRPAQPARRAGRAESAATTSQAATGDGNYQVKKGDTLAAIAGHVKQEGVSLDQMLVALYRANGSAFVGNNMNRLRAGQILTVPDAEAAKSIGKSEARGVVVAQAADFNAYRNQLAGQVAAAAQPKTSEASQSAAGKITTQVEEKPSAVNDAKDKLKLSKAGAGAKTPGTGPAGFAAGTEDLIAKEKALAESSARVKELEKNVTDLQKLLEIKNKDLAAQQAQAQASAKVAAASTAAGAPAAPAAPAAATAPAATPAAPAVTTPSAAAPADAGQASQAAAGSDAAPADKAAAPAQPVAETPPAAPAKPAVKRIAPPPPPVEAPSFLDELLGNTVLLSSLAAGLLAGLGALGIYGMRRKKNAAQYDDSILADSSLKANSLFGSTGGQSVDTSNSVFNSSFTPAASQLDANEVDPIAEADVYIAYGRDAQAEEILKEALRTQPERHAVRVKLLEIYAGRKDLRAFETLATELYSMTRGEGEDWAQAAVMGAALDPNNPLYAGARADQGSEGKAAALAAATASQDDELDALLNTTDTQQSTLGVLDGLEDNSAYFDNSMMSDLPAPPAAPAPQAESPAAEDATAVNSLDFDLDGLNLQAPEIPVSPLANDAASGLEFGSMDFSLEQNPSTADDEFDAPATTMSVDLGGDDLAFMPAEVPSLPEEAAPRDAASAEVTSLNFDLSDISLDLNPAESKPAAAAKAEPALPDLGSTLDFSTSSTKFDLTQSLPSFDLPQGDFEDSLVIDTESDSDSTPDSEMATKLDLAIAYQEIGDREGARELLDEVIKGGNLDQSEKARSLLLSLA</sequence>
<dbReference type="NCBIfam" id="TIGR03504">
    <property type="entry name" value="FimV_Cterm"/>
    <property type="match status" value="1"/>
</dbReference>
<feature type="compositionally biased region" description="Low complexity" evidence="2">
    <location>
        <begin position="185"/>
        <end position="207"/>
    </location>
</feature>
<feature type="compositionally biased region" description="Polar residues" evidence="2">
    <location>
        <begin position="309"/>
        <end position="323"/>
    </location>
</feature>
<feature type="domain" description="LysM" evidence="4">
    <location>
        <begin position="210"/>
        <end position="265"/>
    </location>
</feature>
<dbReference type="OrthoDB" id="5298707at2"/>
<evidence type="ECO:0000313" key="6">
    <source>
        <dbReference type="Proteomes" id="UP000266327"/>
    </source>
</evidence>
<protein>
    <submittedName>
        <fullName evidence="5">LysM peptidoglycan-binding domain-containing protein</fullName>
    </submittedName>
</protein>
<dbReference type="PROSITE" id="PS51782">
    <property type="entry name" value="LYSM"/>
    <property type="match status" value="1"/>
</dbReference>
<feature type="region of interest" description="Disordered" evidence="2">
    <location>
        <begin position="309"/>
        <end position="355"/>
    </location>
</feature>
<organism evidence="5 6">
    <name type="scientific">Noviherbaspirillum sedimenti</name>
    <dbReference type="NCBI Taxonomy" id="2320865"/>
    <lineage>
        <taxon>Bacteria</taxon>
        <taxon>Pseudomonadati</taxon>
        <taxon>Pseudomonadota</taxon>
        <taxon>Betaproteobacteria</taxon>
        <taxon>Burkholderiales</taxon>
        <taxon>Oxalobacteraceae</taxon>
        <taxon>Noviherbaspirillum</taxon>
    </lineage>
</organism>
<dbReference type="CDD" id="cd00118">
    <property type="entry name" value="LysM"/>
    <property type="match status" value="1"/>
</dbReference>
<dbReference type="EMBL" id="QYUQ01000002">
    <property type="protein sequence ID" value="RJG00754.1"/>
    <property type="molecule type" value="Genomic_DNA"/>
</dbReference>
<feature type="chain" id="PRO_5017359431" evidence="3">
    <location>
        <begin position="33"/>
        <end position="983"/>
    </location>
</feature>
<evidence type="ECO:0000256" key="3">
    <source>
        <dbReference type="SAM" id="SignalP"/>
    </source>
</evidence>